<gene>
    <name evidence="1" type="ORF">HLH48_08600</name>
</gene>
<dbReference type="RefSeq" id="WP_182997090.1">
    <property type="nucleotide sequence ID" value="NZ_JABEQJ010000009.1"/>
</dbReference>
<accession>A0A7W4IC95</accession>
<protein>
    <submittedName>
        <fullName evidence="1">Uncharacterized protein</fullName>
    </submittedName>
</protein>
<dbReference type="GO" id="GO:0005975">
    <property type="term" value="P:carbohydrate metabolic process"/>
    <property type="evidence" value="ECO:0007669"/>
    <property type="project" value="InterPro"/>
</dbReference>
<dbReference type="AlphaFoldDB" id="A0A7W4IC95"/>
<organism evidence="1 2">
    <name type="scientific">Gluconacetobacter sacchari</name>
    <dbReference type="NCBI Taxonomy" id="92759"/>
    <lineage>
        <taxon>Bacteria</taxon>
        <taxon>Pseudomonadati</taxon>
        <taxon>Pseudomonadota</taxon>
        <taxon>Alphaproteobacteria</taxon>
        <taxon>Acetobacterales</taxon>
        <taxon>Acetobacteraceae</taxon>
        <taxon>Gluconacetobacter</taxon>
    </lineage>
</organism>
<sequence>MAGPATKRGHVTASVPYPARDVLLEVVPGLSPGIGEIFAHPADDTGELRAYDHRFTHIRIHDAACLTDLSLTRFMEQQGIRRITCREIRDVMRMCRRGMIVRDRGVG</sequence>
<dbReference type="InterPro" id="IPR011330">
    <property type="entry name" value="Glyco_hydro/deAcase_b/a-brl"/>
</dbReference>
<dbReference type="SUPFAM" id="SSF88713">
    <property type="entry name" value="Glycoside hydrolase/deacetylase"/>
    <property type="match status" value="1"/>
</dbReference>
<evidence type="ECO:0000313" key="2">
    <source>
        <dbReference type="Proteomes" id="UP000589085"/>
    </source>
</evidence>
<dbReference type="Proteomes" id="UP000589085">
    <property type="component" value="Unassembled WGS sequence"/>
</dbReference>
<proteinExistence type="predicted"/>
<name>A0A7W4IC95_9PROT</name>
<evidence type="ECO:0000313" key="1">
    <source>
        <dbReference type="EMBL" id="MBB2160231.1"/>
    </source>
</evidence>
<reference evidence="1 2" key="1">
    <citation type="submission" date="2020-04" db="EMBL/GenBank/DDBJ databases">
        <title>Description of novel Gluconacetobacter.</title>
        <authorList>
            <person name="Sombolestani A."/>
        </authorList>
    </citation>
    <scope>NUCLEOTIDE SEQUENCE [LARGE SCALE GENOMIC DNA]</scope>
    <source>
        <strain evidence="1 2">LMG 19747</strain>
    </source>
</reference>
<comment type="caution">
    <text evidence="1">The sequence shown here is derived from an EMBL/GenBank/DDBJ whole genome shotgun (WGS) entry which is preliminary data.</text>
</comment>
<dbReference type="EMBL" id="JABEQJ010000009">
    <property type="protein sequence ID" value="MBB2160231.1"/>
    <property type="molecule type" value="Genomic_DNA"/>
</dbReference>
<dbReference type="Gene3D" id="3.20.20.370">
    <property type="entry name" value="Glycoside hydrolase/deacetylase"/>
    <property type="match status" value="1"/>
</dbReference>